<gene>
    <name evidence="2" type="ORF">H6A01_03135</name>
</gene>
<keyword evidence="3" id="KW-1185">Reference proteome</keyword>
<dbReference type="EMBL" id="JACJLA010000004">
    <property type="protein sequence ID" value="MBM6912326.1"/>
    <property type="molecule type" value="Genomic_DNA"/>
</dbReference>
<dbReference type="Proteomes" id="UP000707138">
    <property type="component" value="Unassembled WGS sequence"/>
</dbReference>
<sequence length="293" mass="32362">MHSRQGIVGPSFITSVRRSLQNKYKEDIRIRNLIEELGAERGLMPDEAEVTKQAHDEVSARLYYTSLLDGLWQEIYEVQQTLQGLHVYDSLEREFSDVDAENEFGDSIDNVMLEDVDINGLGGAVQVRGDRAMAERHDGTMTSRAAGDVVPRHDKSEIVTRQDGDVAVRPESGDVAMRKEAAVPMTKPVGMPVEKENNLPTPRQSSVPVKTGLPVIVGEDATTIDVTALMECMDSKSLKKLGKILKKAGHKAKKAEKAAHKEKKHGKKHGAHAKDKPCKGCKTKCNPCKKDKK</sequence>
<organism evidence="2 3">
    <name type="scientific">Veillonella magna</name>
    <dbReference type="NCBI Taxonomy" id="464322"/>
    <lineage>
        <taxon>Bacteria</taxon>
        <taxon>Bacillati</taxon>
        <taxon>Bacillota</taxon>
        <taxon>Negativicutes</taxon>
        <taxon>Veillonellales</taxon>
        <taxon>Veillonellaceae</taxon>
        <taxon>Veillonella</taxon>
    </lineage>
</organism>
<name>A0ABS2GDT2_9FIRM</name>
<reference evidence="2 3" key="1">
    <citation type="journal article" date="2021" name="Sci. Rep.">
        <title>The distribution of antibiotic resistance genes in chicken gut microbiota commensals.</title>
        <authorList>
            <person name="Juricova H."/>
            <person name="Matiasovicova J."/>
            <person name="Kubasova T."/>
            <person name="Cejkova D."/>
            <person name="Rychlik I."/>
        </authorList>
    </citation>
    <scope>NUCLEOTIDE SEQUENCE [LARGE SCALE GENOMIC DNA]</scope>
    <source>
        <strain evidence="2 3">An537</strain>
    </source>
</reference>
<protein>
    <submittedName>
        <fullName evidence="2">Uncharacterized protein</fullName>
    </submittedName>
</protein>
<feature type="compositionally biased region" description="Basic residues" evidence="1">
    <location>
        <begin position="246"/>
        <end position="271"/>
    </location>
</feature>
<evidence type="ECO:0000313" key="3">
    <source>
        <dbReference type="Proteomes" id="UP000707138"/>
    </source>
</evidence>
<proteinExistence type="predicted"/>
<accession>A0ABS2GDT2</accession>
<dbReference type="RefSeq" id="WP_205087525.1">
    <property type="nucleotide sequence ID" value="NZ_JACJLA010000004.1"/>
</dbReference>
<evidence type="ECO:0000256" key="1">
    <source>
        <dbReference type="SAM" id="MobiDB-lite"/>
    </source>
</evidence>
<feature type="region of interest" description="Disordered" evidence="1">
    <location>
        <begin position="246"/>
        <end position="280"/>
    </location>
</feature>
<comment type="caution">
    <text evidence="2">The sequence shown here is derived from an EMBL/GenBank/DDBJ whole genome shotgun (WGS) entry which is preliminary data.</text>
</comment>
<evidence type="ECO:0000313" key="2">
    <source>
        <dbReference type="EMBL" id="MBM6912326.1"/>
    </source>
</evidence>